<organism evidence="9 10">
    <name type="scientific">Pontibacter fetidus</name>
    <dbReference type="NCBI Taxonomy" id="2700082"/>
    <lineage>
        <taxon>Bacteria</taxon>
        <taxon>Pseudomonadati</taxon>
        <taxon>Bacteroidota</taxon>
        <taxon>Cytophagia</taxon>
        <taxon>Cytophagales</taxon>
        <taxon>Hymenobacteraceae</taxon>
        <taxon>Pontibacter</taxon>
    </lineage>
</organism>
<accession>A0A6B2H413</accession>
<keyword evidence="3 6" id="KW-0238">DNA-binding</keyword>
<evidence type="ECO:0000256" key="4">
    <source>
        <dbReference type="ARBA" id="ARBA00023172"/>
    </source>
</evidence>
<dbReference type="Pfam" id="PF14520">
    <property type="entry name" value="HHH_5"/>
    <property type="match status" value="1"/>
</dbReference>
<keyword evidence="2 6" id="KW-0227">DNA damage</keyword>
<dbReference type="InterPro" id="IPR000085">
    <property type="entry name" value="RuvA"/>
</dbReference>
<dbReference type="GO" id="GO:0005737">
    <property type="term" value="C:cytoplasm"/>
    <property type="evidence" value="ECO:0007669"/>
    <property type="project" value="UniProtKB-SubCell"/>
</dbReference>
<dbReference type="EMBL" id="JAAEAA010000020">
    <property type="protein sequence ID" value="NDK57113.1"/>
    <property type="molecule type" value="Genomic_DNA"/>
</dbReference>
<evidence type="ECO:0000256" key="2">
    <source>
        <dbReference type="ARBA" id="ARBA00022763"/>
    </source>
</evidence>
<name>A0A6B2H413_9BACT</name>
<evidence type="ECO:0000259" key="7">
    <source>
        <dbReference type="Pfam" id="PF01330"/>
    </source>
</evidence>
<comment type="subunit">
    <text evidence="6">Homotetramer. Forms an RuvA(8)-RuvB(12)-Holliday junction (HJ) complex. HJ DNA is sandwiched between 2 RuvA tetramers; dsDNA enters through RuvA and exits via RuvB. An RuvB hexamer assembles on each DNA strand where it exits the tetramer. Each RuvB hexamer is contacted by two RuvA subunits (via domain III) on 2 adjacent RuvB subunits; this complex drives branch migration. In the full resolvosome a probable DNA-RuvA(4)-RuvB(12)-RuvC(2) complex forms which resolves the HJ.</text>
</comment>
<dbReference type="InterPro" id="IPR011114">
    <property type="entry name" value="RuvA_C"/>
</dbReference>
<dbReference type="CDD" id="cd14332">
    <property type="entry name" value="UBA_RuvA_C"/>
    <property type="match status" value="1"/>
</dbReference>
<dbReference type="SUPFAM" id="SSF50249">
    <property type="entry name" value="Nucleic acid-binding proteins"/>
    <property type="match status" value="1"/>
</dbReference>
<dbReference type="Gene3D" id="1.10.150.20">
    <property type="entry name" value="5' to 3' exonuclease, C-terminal subdomain"/>
    <property type="match status" value="1"/>
</dbReference>
<comment type="caution">
    <text evidence="6">Lacks conserved residue(s) required for the propagation of feature annotation.</text>
</comment>
<evidence type="ECO:0000256" key="3">
    <source>
        <dbReference type="ARBA" id="ARBA00023125"/>
    </source>
</evidence>
<keyword evidence="1 6" id="KW-0963">Cytoplasm</keyword>
<dbReference type="AlphaFoldDB" id="A0A6B2H413"/>
<dbReference type="SUPFAM" id="SSF47781">
    <property type="entry name" value="RuvA domain 2-like"/>
    <property type="match status" value="1"/>
</dbReference>
<evidence type="ECO:0000256" key="5">
    <source>
        <dbReference type="ARBA" id="ARBA00023204"/>
    </source>
</evidence>
<evidence type="ECO:0000313" key="9">
    <source>
        <dbReference type="EMBL" id="NDK57113.1"/>
    </source>
</evidence>
<dbReference type="Pfam" id="PF07499">
    <property type="entry name" value="RuvA_C"/>
    <property type="match status" value="1"/>
</dbReference>
<keyword evidence="4 6" id="KW-0233">DNA recombination</keyword>
<dbReference type="Gene3D" id="2.40.50.140">
    <property type="entry name" value="Nucleic acid-binding proteins"/>
    <property type="match status" value="1"/>
</dbReference>
<dbReference type="SUPFAM" id="SSF46929">
    <property type="entry name" value="DNA helicase RuvA subunit, C-terminal domain"/>
    <property type="match status" value="1"/>
</dbReference>
<dbReference type="Proteomes" id="UP000478546">
    <property type="component" value="Unassembled WGS sequence"/>
</dbReference>
<dbReference type="GO" id="GO:0006310">
    <property type="term" value="P:DNA recombination"/>
    <property type="evidence" value="ECO:0007669"/>
    <property type="project" value="UniProtKB-UniRule"/>
</dbReference>
<gene>
    <name evidence="6 9" type="primary">ruvA</name>
    <name evidence="9" type="ORF">GWO68_14405</name>
</gene>
<dbReference type="RefSeq" id="WP_162347173.1">
    <property type="nucleotide sequence ID" value="NZ_JAAEAA010000020.1"/>
</dbReference>
<comment type="domain">
    <text evidence="6">Has three domains with a flexible linker between the domains II and III and assumes an 'L' shape. Domain III is highly mobile and contacts RuvB.</text>
</comment>
<reference evidence="9 10" key="1">
    <citation type="submission" date="2020-01" db="EMBL/GenBank/DDBJ databases">
        <authorList>
            <person name="Kim M.K."/>
        </authorList>
    </citation>
    <scope>NUCLEOTIDE SEQUENCE [LARGE SCALE GENOMIC DNA]</scope>
    <source>
        <strain evidence="9 10">BT213</strain>
    </source>
</reference>
<dbReference type="InterPro" id="IPR036267">
    <property type="entry name" value="RuvA_C_sf"/>
</dbReference>
<evidence type="ECO:0000256" key="1">
    <source>
        <dbReference type="ARBA" id="ARBA00022490"/>
    </source>
</evidence>
<dbReference type="NCBIfam" id="TIGR00084">
    <property type="entry name" value="ruvA"/>
    <property type="match status" value="1"/>
</dbReference>
<evidence type="ECO:0000256" key="6">
    <source>
        <dbReference type="HAMAP-Rule" id="MF_00031"/>
    </source>
</evidence>
<comment type="caution">
    <text evidence="9">The sequence shown here is derived from an EMBL/GenBank/DDBJ whole genome shotgun (WGS) entry which is preliminary data.</text>
</comment>
<dbReference type="InterPro" id="IPR013849">
    <property type="entry name" value="DNA_helicase_Holl-junc_RuvA_I"/>
</dbReference>
<evidence type="ECO:0000313" key="10">
    <source>
        <dbReference type="Proteomes" id="UP000478546"/>
    </source>
</evidence>
<evidence type="ECO:0000259" key="8">
    <source>
        <dbReference type="Pfam" id="PF07499"/>
    </source>
</evidence>
<dbReference type="InterPro" id="IPR012340">
    <property type="entry name" value="NA-bd_OB-fold"/>
</dbReference>
<dbReference type="GO" id="GO:0000400">
    <property type="term" value="F:four-way junction DNA binding"/>
    <property type="evidence" value="ECO:0007669"/>
    <property type="project" value="UniProtKB-UniRule"/>
</dbReference>
<feature type="domain" description="DNA helicase Holliday junction RuvA type" evidence="7">
    <location>
        <begin position="1"/>
        <end position="61"/>
    </location>
</feature>
<feature type="region of interest" description="Domain III" evidence="6">
    <location>
        <begin position="148"/>
        <end position="198"/>
    </location>
</feature>
<dbReference type="GO" id="GO:0009378">
    <property type="term" value="F:four-way junction helicase activity"/>
    <property type="evidence" value="ECO:0007669"/>
    <property type="project" value="InterPro"/>
</dbReference>
<keyword evidence="5 6" id="KW-0234">DNA repair</keyword>
<comment type="subcellular location">
    <subcellularLocation>
        <location evidence="6">Cytoplasm</location>
    </subcellularLocation>
</comment>
<dbReference type="HAMAP" id="MF_00031">
    <property type="entry name" value="DNA_HJ_migration_RuvA"/>
    <property type="match status" value="1"/>
</dbReference>
<dbReference type="GO" id="GO:0048476">
    <property type="term" value="C:Holliday junction resolvase complex"/>
    <property type="evidence" value="ECO:0007669"/>
    <property type="project" value="UniProtKB-UniRule"/>
</dbReference>
<keyword evidence="10" id="KW-1185">Reference proteome</keyword>
<dbReference type="InterPro" id="IPR010994">
    <property type="entry name" value="RuvA_2-like"/>
</dbReference>
<dbReference type="Pfam" id="PF01330">
    <property type="entry name" value="RuvA_N"/>
    <property type="match status" value="1"/>
</dbReference>
<comment type="similarity">
    <text evidence="6">Belongs to the RuvA family.</text>
</comment>
<feature type="domain" description="Holliday junction DNA helicase RuvA C-terminal" evidence="8">
    <location>
        <begin position="152"/>
        <end position="197"/>
    </location>
</feature>
<dbReference type="Gene3D" id="1.10.8.10">
    <property type="entry name" value="DNA helicase RuvA subunit, C-terminal domain"/>
    <property type="match status" value="1"/>
</dbReference>
<protein>
    <recommendedName>
        <fullName evidence="6">Holliday junction branch migration complex subunit RuvA</fullName>
    </recommendedName>
</protein>
<sequence length="198" mass="21550">MIAYIDGKLTYKDPTYVIIDVGGIGYQIKISLGTYSALPDGERCRLHTFLHIKEDAHTLYGFMTAAEKETFLHLISISGVGPNTGLMILSSLSVEEVQQAIVREDVRTIQHVKGIGAKTAQRIILELRDKIKKEVMLTDAGVLPAGAAHNTNRAEALSALVTLGFAKNVAEKTLDSIIKREGGNLSVEELIKFALKSS</sequence>
<dbReference type="GO" id="GO:0009379">
    <property type="term" value="C:Holliday junction helicase complex"/>
    <property type="evidence" value="ECO:0007669"/>
    <property type="project" value="InterPro"/>
</dbReference>
<dbReference type="GO" id="GO:0005524">
    <property type="term" value="F:ATP binding"/>
    <property type="evidence" value="ECO:0007669"/>
    <property type="project" value="InterPro"/>
</dbReference>
<comment type="function">
    <text evidence="6">The RuvA-RuvB-RuvC complex processes Holliday junction (HJ) DNA during genetic recombination and DNA repair, while the RuvA-RuvB complex plays an important role in the rescue of blocked DNA replication forks via replication fork reversal (RFR). RuvA specifically binds to HJ cruciform DNA, conferring on it an open structure. The RuvB hexamer acts as an ATP-dependent pump, pulling dsDNA into and through the RuvAB complex. HJ branch migration allows RuvC to scan DNA until it finds its consensus sequence, where it cleaves and resolves the cruciform DNA.</text>
</comment>
<proteinExistence type="inferred from homology"/>
<dbReference type="GO" id="GO:0006281">
    <property type="term" value="P:DNA repair"/>
    <property type="evidence" value="ECO:0007669"/>
    <property type="project" value="UniProtKB-UniRule"/>
</dbReference>